<dbReference type="EMBL" id="JAFCMP010000122">
    <property type="protein sequence ID" value="KAG5185790.1"/>
    <property type="molecule type" value="Genomic_DNA"/>
</dbReference>
<dbReference type="InterPro" id="IPR011333">
    <property type="entry name" value="SKP1/BTB/POZ_sf"/>
</dbReference>
<reference evidence="2" key="1">
    <citation type="submission" date="2021-02" db="EMBL/GenBank/DDBJ databases">
        <title>First Annotated Genome of the Yellow-green Alga Tribonema minus.</title>
        <authorList>
            <person name="Mahan K.M."/>
        </authorList>
    </citation>
    <scope>NUCLEOTIDE SEQUENCE</scope>
    <source>
        <strain evidence="2">UTEX B ZZ1240</strain>
    </source>
</reference>
<dbReference type="OrthoDB" id="45365at2759"/>
<feature type="domain" description="BACK" evidence="1">
    <location>
        <begin position="134"/>
        <end position="195"/>
    </location>
</feature>
<dbReference type="InterPro" id="IPR011705">
    <property type="entry name" value="BACK"/>
</dbReference>
<evidence type="ECO:0000259" key="1">
    <source>
        <dbReference type="Pfam" id="PF07707"/>
    </source>
</evidence>
<dbReference type="InterPro" id="IPR045890">
    <property type="entry name" value="POB1-like"/>
</dbReference>
<dbReference type="PANTHER" id="PTHR46336">
    <property type="entry name" value="OS02G0260700 PROTEIN"/>
    <property type="match status" value="1"/>
</dbReference>
<evidence type="ECO:0000313" key="3">
    <source>
        <dbReference type="Proteomes" id="UP000664859"/>
    </source>
</evidence>
<dbReference type="Proteomes" id="UP000664859">
    <property type="component" value="Unassembled WGS sequence"/>
</dbReference>
<protein>
    <recommendedName>
        <fullName evidence="1">BACK domain-containing protein</fullName>
    </recommendedName>
</protein>
<name>A0A835Z2E5_9STRA</name>
<sequence length="522" mass="58030">MHSTILQAKLSRCAGAERPVRINILFVNEADVDAFEDVMWAIYHGKLPREDMTVRRALLIAQQADAYAVHTVLFFATRWLNQQQHFSWDEAVRIFRAPPSIRERLQLGRATDALLRRLGDLEAAMNDEHLRDRLASLPEAALAALLSDDRLAVADESSVVAAILLWTNDQALATAPDAVAACVRLTHLDPGYLAAVTAFFPQWTPQVLALLWKCAVRPQAWQALCEQDGSPPVLRATSRQRRARSLTAAAELQVRVSLRELEQAYRGAARDGRATAVRGVEADGTGRALLLHASVLIMHSTVLQARLTRWTGTERPVRINIELGDEAQEAAFEDVIWAMYHNKLPAEMTVQRALRIAQLADAYAMENVLFFGIQWLSQQQELSWDDAARMFDAPLSTQERLQMGKAFEAILQRAGDLEVAMNDEQVRNQLASLPEAALAALLSDSRLAVADESSVVAVALFWAKCQKLATVPDAVAGSIRLAHLDPGYLAAVTEFFPQWTPHVLALLWKCMLQPQAWQTLCK</sequence>
<proteinExistence type="predicted"/>
<evidence type="ECO:0000313" key="2">
    <source>
        <dbReference type="EMBL" id="KAG5185790.1"/>
    </source>
</evidence>
<accession>A0A835Z2E5</accession>
<dbReference type="Gene3D" id="1.25.40.420">
    <property type="match status" value="1"/>
</dbReference>
<gene>
    <name evidence="2" type="ORF">JKP88DRAFT_289051</name>
</gene>
<feature type="domain" description="BACK" evidence="1">
    <location>
        <begin position="429"/>
        <end position="492"/>
    </location>
</feature>
<organism evidence="2 3">
    <name type="scientific">Tribonema minus</name>
    <dbReference type="NCBI Taxonomy" id="303371"/>
    <lineage>
        <taxon>Eukaryota</taxon>
        <taxon>Sar</taxon>
        <taxon>Stramenopiles</taxon>
        <taxon>Ochrophyta</taxon>
        <taxon>PX clade</taxon>
        <taxon>Xanthophyceae</taxon>
        <taxon>Tribonematales</taxon>
        <taxon>Tribonemataceae</taxon>
        <taxon>Tribonema</taxon>
    </lineage>
</organism>
<dbReference type="AlphaFoldDB" id="A0A835Z2E5"/>
<dbReference type="Gene3D" id="3.30.710.10">
    <property type="entry name" value="Potassium Channel Kv1.1, Chain A"/>
    <property type="match status" value="1"/>
</dbReference>
<dbReference type="PANTHER" id="PTHR46336:SF3">
    <property type="entry name" value="BTB_POZ DOMAIN-CONTAINING PROTEIN POB1"/>
    <property type="match status" value="1"/>
</dbReference>
<comment type="caution">
    <text evidence="2">The sequence shown here is derived from an EMBL/GenBank/DDBJ whole genome shotgun (WGS) entry which is preliminary data.</text>
</comment>
<dbReference type="Pfam" id="PF07707">
    <property type="entry name" value="BACK"/>
    <property type="match status" value="2"/>
</dbReference>
<keyword evidence="3" id="KW-1185">Reference proteome</keyword>